<sequence length="300" mass="32589">MWQPEPAWERLPGGSSPSAYGVWLAHEGGREVVVKRLLAPSDTTLPELADWRSFAWWEREAQVALHGLVAETSGLRGPVTIRAEEDDEGITLVQQRVADAANPGLFVARAMGRFARTTPPDVPWLATHQLRDRLRRIERRGGWRTLARTTLADVADHLWHQRSSHLAALEEVPQVLQHGDPTPANLRGRSGDDVVAIDWSSLGTGAVGHDLGLWALAAREDFEPLLAAYVDGLADPALADAAALAARVTSAYTALSRLDWALHQVVDGEGALAGKYSHPSVAPYVLSMQRQAAQIEALLG</sequence>
<accession>A0A6G7YIP6</accession>
<evidence type="ECO:0000313" key="1">
    <source>
        <dbReference type="EMBL" id="QIK76598.1"/>
    </source>
</evidence>
<dbReference type="Proteomes" id="UP000502035">
    <property type="component" value="Chromosome"/>
</dbReference>
<keyword evidence="2" id="KW-1185">Reference proteome</keyword>
<organism evidence="1 2">
    <name type="scientific">Nocardioides piscis</name>
    <dbReference type="NCBI Taxonomy" id="2714938"/>
    <lineage>
        <taxon>Bacteria</taxon>
        <taxon>Bacillati</taxon>
        <taxon>Actinomycetota</taxon>
        <taxon>Actinomycetes</taxon>
        <taxon>Propionibacteriales</taxon>
        <taxon>Nocardioidaceae</taxon>
        <taxon>Nocardioides</taxon>
    </lineage>
</organism>
<dbReference type="GO" id="GO:0016740">
    <property type="term" value="F:transferase activity"/>
    <property type="evidence" value="ECO:0007669"/>
    <property type="project" value="UniProtKB-KW"/>
</dbReference>
<evidence type="ECO:0000313" key="2">
    <source>
        <dbReference type="Proteomes" id="UP000502035"/>
    </source>
</evidence>
<dbReference type="AlphaFoldDB" id="A0A6G7YIP6"/>
<gene>
    <name evidence="1" type="ORF">G7071_15395</name>
</gene>
<dbReference type="Gene3D" id="3.90.1200.10">
    <property type="match status" value="1"/>
</dbReference>
<dbReference type="SUPFAM" id="SSF56112">
    <property type="entry name" value="Protein kinase-like (PK-like)"/>
    <property type="match status" value="1"/>
</dbReference>
<name>A0A6G7YIP6_9ACTN</name>
<protein>
    <submittedName>
        <fullName evidence="1">Phosphotransferase</fullName>
    </submittedName>
</protein>
<dbReference type="EMBL" id="CP049866">
    <property type="protein sequence ID" value="QIK76598.1"/>
    <property type="molecule type" value="Genomic_DNA"/>
</dbReference>
<reference evidence="1 2" key="1">
    <citation type="submission" date="2020-03" db="EMBL/GenBank/DDBJ databases">
        <title>Nocardioides sp. nov., isolated from fish.</title>
        <authorList>
            <person name="Hyun D.-W."/>
            <person name="Bae J.-W."/>
        </authorList>
    </citation>
    <scope>NUCLEOTIDE SEQUENCE [LARGE SCALE GENOMIC DNA]</scope>
    <source>
        <strain evidence="1 2">HDW12A</strain>
    </source>
</reference>
<keyword evidence="1" id="KW-0808">Transferase</keyword>
<proteinExistence type="predicted"/>
<dbReference type="RefSeq" id="WP_166320178.1">
    <property type="nucleotide sequence ID" value="NZ_CP049866.1"/>
</dbReference>
<dbReference type="InterPro" id="IPR011009">
    <property type="entry name" value="Kinase-like_dom_sf"/>
</dbReference>
<dbReference type="KEGG" id="npi:G7071_15395"/>